<evidence type="ECO:0000313" key="2">
    <source>
        <dbReference type="EMBL" id="GAB78776.1"/>
    </source>
</evidence>
<protein>
    <recommendedName>
        <fullName evidence="4">Helix-turn-helix domain-containing protein</fullName>
    </recommendedName>
</protein>
<accession>K6UN89</accession>
<sequence>MRAKESCASPQTDGSCHSSQRVAGSACPISPSLFAVQRILDQHPEAHITEDDYAALLGINPTSVSHRVNSGTLMAWRISHKDVRYPAWQMSDGRVLPHLRDILAALPDPNHPRSTST</sequence>
<proteinExistence type="predicted"/>
<evidence type="ECO:0008006" key="4">
    <source>
        <dbReference type="Google" id="ProtNLM"/>
    </source>
</evidence>
<dbReference type="Proteomes" id="UP000008495">
    <property type="component" value="Unassembled WGS sequence"/>
</dbReference>
<feature type="compositionally biased region" description="Polar residues" evidence="1">
    <location>
        <begin position="8"/>
        <end position="22"/>
    </location>
</feature>
<dbReference type="EMBL" id="BAGZ01000016">
    <property type="protein sequence ID" value="GAB78776.1"/>
    <property type="molecule type" value="Genomic_DNA"/>
</dbReference>
<gene>
    <name evidence="2" type="ORF">AUCHE_16_01990</name>
</gene>
<comment type="caution">
    <text evidence="2">The sequence shown here is derived from an EMBL/GenBank/DDBJ whole genome shotgun (WGS) entry which is preliminary data.</text>
</comment>
<organism evidence="2 3">
    <name type="scientific">Austwickia chelonae NBRC 105200</name>
    <dbReference type="NCBI Taxonomy" id="1184607"/>
    <lineage>
        <taxon>Bacteria</taxon>
        <taxon>Bacillati</taxon>
        <taxon>Actinomycetota</taxon>
        <taxon>Actinomycetes</taxon>
        <taxon>Micrococcales</taxon>
        <taxon>Dermatophilaceae</taxon>
        <taxon>Austwickia</taxon>
    </lineage>
</organism>
<feature type="region of interest" description="Disordered" evidence="1">
    <location>
        <begin position="1"/>
        <end position="23"/>
    </location>
</feature>
<dbReference type="AlphaFoldDB" id="K6UN89"/>
<reference evidence="2 3" key="1">
    <citation type="submission" date="2012-08" db="EMBL/GenBank/DDBJ databases">
        <title>Whole genome shotgun sequence of Austwickia chelonae NBRC 105200.</title>
        <authorList>
            <person name="Yoshida I."/>
            <person name="Hosoyama A."/>
            <person name="Tsuchikane K."/>
            <person name="Katsumata H."/>
            <person name="Ando Y."/>
            <person name="Ohji S."/>
            <person name="Hamada M."/>
            <person name="Tamura T."/>
            <person name="Yamazoe A."/>
            <person name="Yamazaki S."/>
            <person name="Fujita N."/>
        </authorList>
    </citation>
    <scope>NUCLEOTIDE SEQUENCE [LARGE SCALE GENOMIC DNA]</scope>
    <source>
        <strain evidence="2 3">NBRC 105200</strain>
    </source>
</reference>
<evidence type="ECO:0000313" key="3">
    <source>
        <dbReference type="Proteomes" id="UP000008495"/>
    </source>
</evidence>
<evidence type="ECO:0000256" key="1">
    <source>
        <dbReference type="SAM" id="MobiDB-lite"/>
    </source>
</evidence>
<keyword evidence="3" id="KW-1185">Reference proteome</keyword>
<name>K6UN89_9MICO</name>
<dbReference type="STRING" id="100225.SAMN05421595_2429"/>